<dbReference type="SMART" id="SM00028">
    <property type="entry name" value="TPR"/>
    <property type="match status" value="2"/>
</dbReference>
<organism evidence="3 4">
    <name type="scientific">Neorhodopirellula lusitana</name>
    <dbReference type="NCBI Taxonomy" id="445327"/>
    <lineage>
        <taxon>Bacteria</taxon>
        <taxon>Pseudomonadati</taxon>
        <taxon>Planctomycetota</taxon>
        <taxon>Planctomycetia</taxon>
        <taxon>Pirellulales</taxon>
        <taxon>Pirellulaceae</taxon>
        <taxon>Neorhodopirellula</taxon>
    </lineage>
</organism>
<evidence type="ECO:0000256" key="1">
    <source>
        <dbReference type="SAM" id="MobiDB-lite"/>
    </source>
</evidence>
<dbReference type="InterPro" id="IPR019734">
    <property type="entry name" value="TPR_rpt"/>
</dbReference>
<sequence length="439" mass="48410">MSVRFRSLTKWFVPISGTLVAIFAINGQLNTINENLANATTAFFGRWDVLVVCLLAAAPLAMLLTARTGPPANKHSNDAAPRSATRAPDSRPTRNGASEIVSYPESTERLRWVWLLAAIVFAGLAAFGCRIVVSSAAPHFTLVTATLARTLIATSAMLAVMSLSQALTAAPPLPTYARQSWTAKLTLVAMTIMIPAAYVDSVSEGIRIDLDKALQARRFGLASQHAQRLTQLHPEAVIQDQPIQSIHADITGQVQRLDATLRRPLSPRATSSERGRRVTVLMQLDRNEEAIRLLIPLTHGPRFQPISLDYLGLCYQRLERYQESLNAYQAAVAHWTSQPEDDRQKSSLASAWKGVGFAARRLNQRSLEEHAYRQLVETSTTAANHMLLAQCYREHQKTELAAQHTTIAAELDPELKTKSESMLSSISTDHFGCWLVPRS</sequence>
<keyword evidence="2" id="KW-1133">Transmembrane helix</keyword>
<evidence type="ECO:0008006" key="5">
    <source>
        <dbReference type="Google" id="ProtNLM"/>
    </source>
</evidence>
<name>A0ABY1QBY2_9BACT</name>
<feature type="transmembrane region" description="Helical" evidence="2">
    <location>
        <begin position="12"/>
        <end position="29"/>
    </location>
</feature>
<keyword evidence="4" id="KW-1185">Reference proteome</keyword>
<keyword evidence="2" id="KW-0812">Transmembrane</keyword>
<protein>
    <recommendedName>
        <fullName evidence="5">Tetratricopeptide repeat protein</fullName>
    </recommendedName>
</protein>
<proteinExistence type="predicted"/>
<comment type="caution">
    <text evidence="3">The sequence shown here is derived from an EMBL/GenBank/DDBJ whole genome shotgun (WGS) entry which is preliminary data.</text>
</comment>
<reference evidence="3 4" key="1">
    <citation type="submission" date="2017-05" db="EMBL/GenBank/DDBJ databases">
        <authorList>
            <person name="Varghese N."/>
            <person name="Submissions S."/>
        </authorList>
    </citation>
    <scope>NUCLEOTIDE SEQUENCE [LARGE SCALE GENOMIC DNA]</scope>
    <source>
        <strain evidence="3 4">DSM 25457</strain>
    </source>
</reference>
<dbReference type="EMBL" id="FXUG01000010">
    <property type="protein sequence ID" value="SMP66980.1"/>
    <property type="molecule type" value="Genomic_DNA"/>
</dbReference>
<evidence type="ECO:0000256" key="2">
    <source>
        <dbReference type="SAM" id="Phobius"/>
    </source>
</evidence>
<evidence type="ECO:0000313" key="3">
    <source>
        <dbReference type="EMBL" id="SMP66980.1"/>
    </source>
</evidence>
<feature type="region of interest" description="Disordered" evidence="1">
    <location>
        <begin position="71"/>
        <end position="98"/>
    </location>
</feature>
<dbReference type="RefSeq" id="WP_283433846.1">
    <property type="nucleotide sequence ID" value="NZ_FXUG01000010.1"/>
</dbReference>
<feature type="transmembrane region" description="Helical" evidence="2">
    <location>
        <begin position="112"/>
        <end position="133"/>
    </location>
</feature>
<dbReference type="SUPFAM" id="SSF48452">
    <property type="entry name" value="TPR-like"/>
    <property type="match status" value="1"/>
</dbReference>
<evidence type="ECO:0000313" key="4">
    <source>
        <dbReference type="Proteomes" id="UP001158067"/>
    </source>
</evidence>
<feature type="transmembrane region" description="Helical" evidence="2">
    <location>
        <begin position="49"/>
        <end position="66"/>
    </location>
</feature>
<dbReference type="Gene3D" id="1.25.40.10">
    <property type="entry name" value="Tetratricopeptide repeat domain"/>
    <property type="match status" value="1"/>
</dbReference>
<keyword evidence="2" id="KW-0472">Membrane</keyword>
<accession>A0ABY1QBY2</accession>
<gene>
    <name evidence="3" type="ORF">SAMN06265222_11076</name>
</gene>
<dbReference type="InterPro" id="IPR011990">
    <property type="entry name" value="TPR-like_helical_dom_sf"/>
</dbReference>
<dbReference type="Proteomes" id="UP001158067">
    <property type="component" value="Unassembled WGS sequence"/>
</dbReference>